<feature type="compositionally biased region" description="Low complexity" evidence="2">
    <location>
        <begin position="526"/>
        <end position="535"/>
    </location>
</feature>
<organism evidence="5 6">
    <name type="scientific">Gimesia chilikensis</name>
    <dbReference type="NCBI Taxonomy" id="2605989"/>
    <lineage>
        <taxon>Bacteria</taxon>
        <taxon>Pseudomonadati</taxon>
        <taxon>Planctomycetota</taxon>
        <taxon>Planctomycetia</taxon>
        <taxon>Planctomycetales</taxon>
        <taxon>Planctomycetaceae</taxon>
        <taxon>Gimesia</taxon>
    </lineage>
</organism>
<feature type="signal peptide" evidence="3">
    <location>
        <begin position="1"/>
        <end position="29"/>
    </location>
</feature>
<evidence type="ECO:0000256" key="2">
    <source>
        <dbReference type="SAM" id="MobiDB-lite"/>
    </source>
</evidence>
<evidence type="ECO:0000256" key="3">
    <source>
        <dbReference type="SAM" id="SignalP"/>
    </source>
</evidence>
<evidence type="ECO:0000313" key="5">
    <source>
        <dbReference type="EMBL" id="QDT21197.1"/>
    </source>
</evidence>
<dbReference type="SMART" id="SM00635">
    <property type="entry name" value="BID_2"/>
    <property type="match status" value="1"/>
</dbReference>
<gene>
    <name evidence="5" type="ORF">HG66A1_29960</name>
</gene>
<dbReference type="InterPro" id="IPR011444">
    <property type="entry name" value="DUF1549"/>
</dbReference>
<feature type="chain" id="PRO_5022118319" description="BIG2 domain-containing protein" evidence="3">
    <location>
        <begin position="30"/>
        <end position="920"/>
    </location>
</feature>
<evidence type="ECO:0000313" key="6">
    <source>
        <dbReference type="Proteomes" id="UP000320421"/>
    </source>
</evidence>
<evidence type="ECO:0000256" key="1">
    <source>
        <dbReference type="SAM" id="Coils"/>
    </source>
</evidence>
<dbReference type="InterPro" id="IPR022655">
    <property type="entry name" value="DUF1553"/>
</dbReference>
<dbReference type="AlphaFoldDB" id="A0A517PPA1"/>
<dbReference type="Gene3D" id="2.60.40.1080">
    <property type="match status" value="1"/>
</dbReference>
<evidence type="ECO:0000259" key="4">
    <source>
        <dbReference type="SMART" id="SM00635"/>
    </source>
</evidence>
<dbReference type="InterPro" id="IPR003343">
    <property type="entry name" value="Big_2"/>
</dbReference>
<keyword evidence="3" id="KW-0732">Signal</keyword>
<feature type="coiled-coil region" evidence="1">
    <location>
        <begin position="781"/>
        <end position="849"/>
    </location>
</feature>
<dbReference type="Proteomes" id="UP000320421">
    <property type="component" value="Chromosome"/>
</dbReference>
<protein>
    <recommendedName>
        <fullName evidence="4">BIG2 domain-containing protein</fullName>
    </recommendedName>
</protein>
<dbReference type="Pfam" id="PF07583">
    <property type="entry name" value="PSCyt2"/>
    <property type="match status" value="1"/>
</dbReference>
<keyword evidence="1" id="KW-0175">Coiled coil</keyword>
<dbReference type="EMBL" id="CP036266">
    <property type="protein sequence ID" value="QDT21197.1"/>
    <property type="molecule type" value="Genomic_DNA"/>
</dbReference>
<dbReference type="PANTHER" id="PTHR35889:SF3">
    <property type="entry name" value="F-BOX DOMAIN-CONTAINING PROTEIN"/>
    <property type="match status" value="1"/>
</dbReference>
<proteinExistence type="predicted"/>
<dbReference type="PANTHER" id="PTHR35889">
    <property type="entry name" value="CYCLOINULO-OLIGOSACCHARIDE FRUCTANOTRANSFERASE-RELATED"/>
    <property type="match status" value="1"/>
</dbReference>
<dbReference type="RefSeq" id="WP_232106836.1">
    <property type="nucleotide sequence ID" value="NZ_CP036266.1"/>
</dbReference>
<accession>A0A517PPA1</accession>
<dbReference type="Pfam" id="PF07587">
    <property type="entry name" value="PSD1"/>
    <property type="match status" value="1"/>
</dbReference>
<sequence precursor="true">MKSLKLYRSVYSLTAGMLALALFSLTATAAESDQVKQPVDQRYADESTQEVPQFQQHVVPLLGKLGCNGRACHGSFQGKGDFRLSLFGYDFVMDHKELTNAEADRVNMKEPGKSLIIQKPLNEIEHEGGKRFELNSWQHRLLTRWIAGGAQGVPKNAPKFDRLEVTPNAIQFSKEGETVQLKAVAVWSDGTRENVTPICRFQTNNEQIATINEEGLVTSNKPGDTHVVVFYDAGVIPVPVLQPVSDQYGDKYPQVAASTKVDKLVVNKLQKLGVVPADLCDDTEFLRRVSLDLSGTLPAPHEVEAFLKNTSPNKRAEKIDELLESPGYAAWWTTKLCDFTQNNYDDLINVAPVRDKPSQEWYDWIKKRVTDNVGYDDIVEGILLATSREKGEDFDQFTKNMNAIYQDKPGQDFADREHMPYYWARRNFRNPDDRVLGFAYTFLGIRIQCAQCHKHPFDQWTQNDFKEFRGFFTRVNFGVNPESRQEYAAMVEELGADKLRGNQLLRELNKQVNKGETVPFMEVYVPKARPANKNQNKNKNKKQRRQGRNQSPATAKLLGAEVVEINEMDDPRAALMEWLRRENNPFFAKAFVNRVWSAYFNRGIIEPADDLNLANPPSNAPLLDYLSREFVKHDYDMKWLHREIANSDTYQRSWKTNPTNELDEVNFSHYIPHRMPAEVLYDAIHQATASDDAIDSMKNSVGERAIGIAASGVRNRALRDKQYALTIFGRSTRESNCDCDRSVDPSLLQTMYIKNDNDVYSAINRSNSSWLFQVGQQLGAVEAKNAQKTRMNDRADQLKEQAQQLKQRVAQLKKQEDKKKQLQQAQKRLRTLTAELKKVRQNAGRAQNSPAKVQTLEEPISAEKTEEIITRTYLRSLSRYPTEQETESAKKYIEESKDKMAGIYDLIWAVLNTKEFMLNH</sequence>
<keyword evidence="6" id="KW-1185">Reference proteome</keyword>
<feature type="domain" description="BIG2" evidence="4">
    <location>
        <begin position="159"/>
        <end position="241"/>
    </location>
</feature>
<reference evidence="5 6" key="1">
    <citation type="submission" date="2019-02" db="EMBL/GenBank/DDBJ databases">
        <title>Deep-cultivation of Planctomycetes and their phenomic and genomic characterization uncovers novel biology.</title>
        <authorList>
            <person name="Wiegand S."/>
            <person name="Jogler M."/>
            <person name="Boedeker C."/>
            <person name="Pinto D."/>
            <person name="Vollmers J."/>
            <person name="Rivas-Marin E."/>
            <person name="Kohn T."/>
            <person name="Peeters S.H."/>
            <person name="Heuer A."/>
            <person name="Rast P."/>
            <person name="Oberbeckmann S."/>
            <person name="Bunk B."/>
            <person name="Jeske O."/>
            <person name="Meyerdierks A."/>
            <person name="Storesund J.E."/>
            <person name="Kallscheuer N."/>
            <person name="Luecker S."/>
            <person name="Lage O.M."/>
            <person name="Pohl T."/>
            <person name="Merkel B.J."/>
            <person name="Hornburger P."/>
            <person name="Mueller R.-W."/>
            <person name="Bruemmer F."/>
            <person name="Labrenz M."/>
            <person name="Spormann A.M."/>
            <person name="Op den Camp H."/>
            <person name="Overmann J."/>
            <person name="Amann R."/>
            <person name="Jetten M.S.M."/>
            <person name="Mascher T."/>
            <person name="Medema M.H."/>
            <person name="Devos D.P."/>
            <person name="Kaster A.-K."/>
            <person name="Ovreas L."/>
            <person name="Rohde M."/>
            <person name="Galperin M.Y."/>
            <person name="Jogler C."/>
        </authorList>
    </citation>
    <scope>NUCLEOTIDE SEQUENCE [LARGE SCALE GENOMIC DNA]</scope>
    <source>
        <strain evidence="5 6">HG66A1</strain>
    </source>
</reference>
<dbReference type="SUPFAM" id="SSF49373">
    <property type="entry name" value="Invasin/intimin cell-adhesion fragments"/>
    <property type="match status" value="1"/>
</dbReference>
<feature type="region of interest" description="Disordered" evidence="2">
    <location>
        <begin position="526"/>
        <end position="553"/>
    </location>
</feature>
<name>A0A517PPA1_9PLAN</name>
<dbReference type="InterPro" id="IPR008964">
    <property type="entry name" value="Invasin/intimin_cell_adhesion"/>
</dbReference>
<feature type="compositionally biased region" description="Basic residues" evidence="2">
    <location>
        <begin position="536"/>
        <end position="547"/>
    </location>
</feature>